<feature type="region of interest" description="Disordered" evidence="1">
    <location>
        <begin position="1"/>
        <end position="34"/>
    </location>
</feature>
<sequence>LLTQKKRAYPEKTDDPATTGHDGTAVATPRQTYL</sequence>
<evidence type="ECO:0000313" key="2">
    <source>
        <dbReference type="EMBL" id="GAH02717.1"/>
    </source>
</evidence>
<name>X1C5T0_9ZZZZ</name>
<dbReference type="AlphaFoldDB" id="X1C5T0"/>
<protein>
    <submittedName>
        <fullName evidence="2">Uncharacterized protein</fullName>
    </submittedName>
</protein>
<reference evidence="2" key="1">
    <citation type="journal article" date="2014" name="Front. Microbiol.">
        <title>High frequency of phylogenetically diverse reductive dehalogenase-homologous genes in deep subseafloor sedimentary metagenomes.</title>
        <authorList>
            <person name="Kawai M."/>
            <person name="Futagami T."/>
            <person name="Toyoda A."/>
            <person name="Takaki Y."/>
            <person name="Nishi S."/>
            <person name="Hori S."/>
            <person name="Arai W."/>
            <person name="Tsubouchi T."/>
            <person name="Morono Y."/>
            <person name="Uchiyama I."/>
            <person name="Ito T."/>
            <person name="Fujiyama A."/>
            <person name="Inagaki F."/>
            <person name="Takami H."/>
        </authorList>
    </citation>
    <scope>NUCLEOTIDE SEQUENCE</scope>
    <source>
        <strain evidence="2">Expedition CK06-06</strain>
    </source>
</reference>
<comment type="caution">
    <text evidence="2">The sequence shown here is derived from an EMBL/GenBank/DDBJ whole genome shotgun (WGS) entry which is preliminary data.</text>
</comment>
<organism evidence="2">
    <name type="scientific">marine sediment metagenome</name>
    <dbReference type="NCBI Taxonomy" id="412755"/>
    <lineage>
        <taxon>unclassified sequences</taxon>
        <taxon>metagenomes</taxon>
        <taxon>ecological metagenomes</taxon>
    </lineage>
</organism>
<proteinExistence type="predicted"/>
<gene>
    <name evidence="2" type="ORF">S01H4_37772</name>
</gene>
<evidence type="ECO:0000256" key="1">
    <source>
        <dbReference type="SAM" id="MobiDB-lite"/>
    </source>
</evidence>
<accession>X1C5T0</accession>
<dbReference type="EMBL" id="BART01020313">
    <property type="protein sequence ID" value="GAH02717.1"/>
    <property type="molecule type" value="Genomic_DNA"/>
</dbReference>
<feature type="non-terminal residue" evidence="2">
    <location>
        <position position="1"/>
    </location>
</feature>